<dbReference type="SUPFAM" id="SSF46946">
    <property type="entry name" value="S13-like H2TH domain"/>
    <property type="match status" value="1"/>
</dbReference>
<organism evidence="13">
    <name type="scientific">Micromonas pusilla (strain CCMP1545)</name>
    <name type="common">Picoplanktonic green alga</name>
    <dbReference type="NCBI Taxonomy" id="564608"/>
    <lineage>
        <taxon>Eukaryota</taxon>
        <taxon>Viridiplantae</taxon>
        <taxon>Chlorophyta</taxon>
        <taxon>Mamiellophyceae</taxon>
        <taxon>Mamiellales</taxon>
        <taxon>Mamiellaceae</taxon>
        <taxon>Micromonas</taxon>
    </lineage>
</organism>
<keyword evidence="3" id="KW-0227">DNA damage</keyword>
<dbReference type="SUPFAM" id="SSF81624">
    <property type="entry name" value="N-terminal domain of MutM-like DNA repair proteins"/>
    <property type="match status" value="1"/>
</dbReference>
<dbReference type="GO" id="GO:0008270">
    <property type="term" value="F:zinc ion binding"/>
    <property type="evidence" value="ECO:0007669"/>
    <property type="project" value="InterPro"/>
</dbReference>
<evidence type="ECO:0000256" key="4">
    <source>
        <dbReference type="ARBA" id="ARBA00022801"/>
    </source>
</evidence>
<comment type="catalytic activity">
    <reaction evidence="1">
        <text>Hydrolysis of DNA containing ring-opened 7-methylguanine residues, releasing 2,6-diamino-4-hydroxy-5-(N-methyl)formamidopyrimidine.</text>
        <dbReference type="EC" id="3.2.2.23"/>
    </reaction>
</comment>
<dbReference type="InterPro" id="IPR010979">
    <property type="entry name" value="Ribosomal_uS13-like_H2TH"/>
</dbReference>
<feature type="compositionally biased region" description="Low complexity" evidence="10">
    <location>
        <begin position="297"/>
        <end position="310"/>
    </location>
</feature>
<feature type="domain" description="Formamidopyrimidine-DNA glycosylase catalytic" evidence="11">
    <location>
        <begin position="2"/>
        <end position="133"/>
    </location>
</feature>
<dbReference type="InterPro" id="IPR012319">
    <property type="entry name" value="FPG_cat"/>
</dbReference>
<dbReference type="GeneID" id="9680309"/>
<keyword evidence="9" id="KW-0326">Glycosidase</keyword>
<dbReference type="STRING" id="564608.C1MHI9"/>
<dbReference type="RefSeq" id="XP_003055501.1">
    <property type="nucleotide sequence ID" value="XM_003055455.1"/>
</dbReference>
<dbReference type="SMART" id="SM01232">
    <property type="entry name" value="H2TH"/>
    <property type="match status" value="1"/>
</dbReference>
<evidence type="ECO:0000256" key="2">
    <source>
        <dbReference type="ARBA" id="ARBA00009409"/>
    </source>
</evidence>
<comment type="similarity">
    <text evidence="2">Belongs to the FPG family.</text>
</comment>
<keyword evidence="7" id="KW-0456">Lyase</keyword>
<keyword evidence="4" id="KW-0378">Hydrolase</keyword>
<name>C1MHI9_MICPC</name>
<dbReference type="EMBL" id="GG663735">
    <property type="protein sequence ID" value="EEH60753.1"/>
    <property type="molecule type" value="Genomic_DNA"/>
</dbReference>
<dbReference type="Pfam" id="PF06831">
    <property type="entry name" value="H2TH"/>
    <property type="match status" value="1"/>
</dbReference>
<evidence type="ECO:0000256" key="8">
    <source>
        <dbReference type="ARBA" id="ARBA00023268"/>
    </source>
</evidence>
<dbReference type="InterPro" id="IPR015886">
    <property type="entry name" value="H2TH_FPG"/>
</dbReference>
<keyword evidence="6" id="KW-0234">DNA repair</keyword>
<proteinExistence type="inferred from homology"/>
<evidence type="ECO:0000256" key="5">
    <source>
        <dbReference type="ARBA" id="ARBA00023125"/>
    </source>
</evidence>
<dbReference type="KEGG" id="mpp:MICPUCDRAFT_43803"/>
<evidence type="ECO:0000256" key="3">
    <source>
        <dbReference type="ARBA" id="ARBA00022763"/>
    </source>
</evidence>
<dbReference type="GO" id="GO:0016829">
    <property type="term" value="F:lyase activity"/>
    <property type="evidence" value="ECO:0007669"/>
    <property type="project" value="UniProtKB-KW"/>
</dbReference>
<protein>
    <submittedName>
        <fullName evidence="12">Predicted protein</fullName>
    </submittedName>
</protein>
<dbReference type="InterPro" id="IPR035937">
    <property type="entry name" value="FPG_N"/>
</dbReference>
<dbReference type="GO" id="GO:0006284">
    <property type="term" value="P:base-excision repair"/>
    <property type="evidence" value="ECO:0007669"/>
    <property type="project" value="InterPro"/>
</dbReference>
<keyword evidence="5" id="KW-0238">DNA-binding</keyword>
<dbReference type="OMA" id="RTTHFCP"/>
<dbReference type="PANTHER" id="PTHR22993:SF9">
    <property type="entry name" value="FORMAMIDOPYRIMIDINE-DNA GLYCOSYLASE"/>
    <property type="match status" value="1"/>
</dbReference>
<dbReference type="GO" id="GO:0003906">
    <property type="term" value="F:DNA-(apurinic or apyrimidinic site) endonuclease activity"/>
    <property type="evidence" value="ECO:0007669"/>
    <property type="project" value="InterPro"/>
</dbReference>
<accession>C1MHI9</accession>
<evidence type="ECO:0000313" key="12">
    <source>
        <dbReference type="EMBL" id="EEH60753.1"/>
    </source>
</evidence>
<dbReference type="PROSITE" id="PS51068">
    <property type="entry name" value="FPG_CAT"/>
    <property type="match status" value="1"/>
</dbReference>
<dbReference type="GO" id="GO:0005634">
    <property type="term" value="C:nucleus"/>
    <property type="evidence" value="ECO:0007669"/>
    <property type="project" value="TreeGrafter"/>
</dbReference>
<evidence type="ECO:0000313" key="13">
    <source>
        <dbReference type="Proteomes" id="UP000001876"/>
    </source>
</evidence>
<evidence type="ECO:0000256" key="10">
    <source>
        <dbReference type="SAM" id="MobiDB-lite"/>
    </source>
</evidence>
<dbReference type="PANTHER" id="PTHR22993">
    <property type="entry name" value="FORMAMIDOPYRIMIDINE-DNA GLYCOSYLASE"/>
    <property type="match status" value="1"/>
</dbReference>
<dbReference type="Pfam" id="PF01149">
    <property type="entry name" value="Fapy_DNA_glyco"/>
    <property type="match status" value="1"/>
</dbReference>
<keyword evidence="13" id="KW-1185">Reference proteome</keyword>
<evidence type="ECO:0000256" key="6">
    <source>
        <dbReference type="ARBA" id="ARBA00023204"/>
    </source>
</evidence>
<evidence type="ECO:0000256" key="9">
    <source>
        <dbReference type="ARBA" id="ARBA00023295"/>
    </source>
</evidence>
<evidence type="ECO:0000259" key="11">
    <source>
        <dbReference type="PROSITE" id="PS51068"/>
    </source>
</evidence>
<dbReference type="Gene3D" id="3.20.190.10">
    <property type="entry name" value="MutM-like, N-terminal"/>
    <property type="match status" value="1"/>
</dbReference>
<dbReference type="OrthoDB" id="444592at2759"/>
<dbReference type="GO" id="GO:0003684">
    <property type="term" value="F:damaged DNA binding"/>
    <property type="evidence" value="ECO:0007669"/>
    <property type="project" value="InterPro"/>
</dbReference>
<dbReference type="Proteomes" id="UP000001876">
    <property type="component" value="Unassembled WGS sequence"/>
</dbReference>
<dbReference type="SMART" id="SM00898">
    <property type="entry name" value="Fapy_DNA_glyco"/>
    <property type="match status" value="1"/>
</dbReference>
<dbReference type="Gene3D" id="1.10.8.50">
    <property type="match status" value="1"/>
</dbReference>
<sequence length="330" mass="35876">MPELPEVESARVLCEKHIVGATIVSVEFNEDGTYDEKIFKEIDESQFTSALKGRTVKAARRLGKHLWWDLGTRSTPLFHFGMTGAMTIKGGGSIVKYKAFAVDTVNWPPRFAKLVVTFSNGVTLAYTDPRRFGRVRLVDGVVTESPPLSDLGFDPLLAMPDEKTFASLFAKRAAPVKAVLLDQKVAAGVGNWVADEVLFHARVHPEQPAKSLTHGQLAMVRDAMSMVVTVACEAGAISEKFPEDWLFHHRWGKVTGNKVGGRTTAFVPSVQKKTSVNAKAPPVAKEKKMKQTAKRPAAAAAAAKTAAAKPAAKRPRRTRTAAIVKLACVF</sequence>
<evidence type="ECO:0000256" key="7">
    <source>
        <dbReference type="ARBA" id="ARBA00023239"/>
    </source>
</evidence>
<feature type="region of interest" description="Disordered" evidence="10">
    <location>
        <begin position="297"/>
        <end position="316"/>
    </location>
</feature>
<dbReference type="AlphaFoldDB" id="C1MHI9"/>
<keyword evidence="8" id="KW-0511">Multifunctional enzyme</keyword>
<dbReference type="GO" id="GO:0008534">
    <property type="term" value="F:oxidized purine nucleobase lesion DNA N-glycosylase activity"/>
    <property type="evidence" value="ECO:0007669"/>
    <property type="project" value="UniProtKB-EC"/>
</dbReference>
<dbReference type="eggNOG" id="ENOG502QVDB">
    <property type="taxonomic scope" value="Eukaryota"/>
</dbReference>
<gene>
    <name evidence="12" type="ORF">MICPUCDRAFT_43803</name>
</gene>
<evidence type="ECO:0000256" key="1">
    <source>
        <dbReference type="ARBA" id="ARBA00001668"/>
    </source>
</evidence>
<reference evidence="12 13" key="1">
    <citation type="journal article" date="2009" name="Science">
        <title>Green evolution and dynamic adaptations revealed by genomes of the marine picoeukaryotes Micromonas.</title>
        <authorList>
            <person name="Worden A.Z."/>
            <person name="Lee J.H."/>
            <person name="Mock T."/>
            <person name="Rouze P."/>
            <person name="Simmons M.P."/>
            <person name="Aerts A.L."/>
            <person name="Allen A.E."/>
            <person name="Cuvelier M.L."/>
            <person name="Derelle E."/>
            <person name="Everett M.V."/>
            <person name="Foulon E."/>
            <person name="Grimwood J."/>
            <person name="Gundlach H."/>
            <person name="Henrissat B."/>
            <person name="Napoli C."/>
            <person name="McDonald S.M."/>
            <person name="Parker M.S."/>
            <person name="Rombauts S."/>
            <person name="Salamov A."/>
            <person name="Von Dassow P."/>
            <person name="Badger J.H."/>
            <person name="Coutinho P.M."/>
            <person name="Demir E."/>
            <person name="Dubchak I."/>
            <person name="Gentemann C."/>
            <person name="Eikrem W."/>
            <person name="Gready J.E."/>
            <person name="John U."/>
            <person name="Lanier W."/>
            <person name="Lindquist E.A."/>
            <person name="Lucas S."/>
            <person name="Mayer K.F."/>
            <person name="Moreau H."/>
            <person name="Not F."/>
            <person name="Otillar R."/>
            <person name="Panaud O."/>
            <person name="Pangilinan J."/>
            <person name="Paulsen I."/>
            <person name="Piegu B."/>
            <person name="Poliakov A."/>
            <person name="Robbens S."/>
            <person name="Schmutz J."/>
            <person name="Toulza E."/>
            <person name="Wyss T."/>
            <person name="Zelensky A."/>
            <person name="Zhou K."/>
            <person name="Armbrust E.V."/>
            <person name="Bhattacharya D."/>
            <person name="Goodenough U.W."/>
            <person name="Van de Peer Y."/>
            <person name="Grigoriev I.V."/>
        </authorList>
    </citation>
    <scope>NUCLEOTIDE SEQUENCE [LARGE SCALE GENOMIC DNA]</scope>
    <source>
        <strain evidence="12 13">CCMP1545</strain>
    </source>
</reference>
<dbReference type="CDD" id="cd08972">
    <property type="entry name" value="PF_Nei_N"/>
    <property type="match status" value="1"/>
</dbReference>